<proteinExistence type="predicted"/>
<dbReference type="EMBL" id="LAZR01039553">
    <property type="protein sequence ID" value="KKL16720.1"/>
    <property type="molecule type" value="Genomic_DNA"/>
</dbReference>
<organism evidence="1">
    <name type="scientific">marine sediment metagenome</name>
    <dbReference type="NCBI Taxonomy" id="412755"/>
    <lineage>
        <taxon>unclassified sequences</taxon>
        <taxon>metagenomes</taxon>
        <taxon>ecological metagenomes</taxon>
    </lineage>
</organism>
<reference evidence="1" key="1">
    <citation type="journal article" date="2015" name="Nature">
        <title>Complex archaea that bridge the gap between prokaryotes and eukaryotes.</title>
        <authorList>
            <person name="Spang A."/>
            <person name="Saw J.H."/>
            <person name="Jorgensen S.L."/>
            <person name="Zaremba-Niedzwiedzka K."/>
            <person name="Martijn J."/>
            <person name="Lind A.E."/>
            <person name="van Eijk R."/>
            <person name="Schleper C."/>
            <person name="Guy L."/>
            <person name="Ettema T.J."/>
        </authorList>
    </citation>
    <scope>NUCLEOTIDE SEQUENCE</scope>
</reference>
<sequence>AMGTWEVGDVLEVDYKYEKPFSFMLIGVTPKLRYEQPWLLEEAEAVLITPYWAKPSPNDLFTVQSSEQRGSAIVDPTHTAGNDVIRNYYDISKIIKIILLDGTELTTGFSIANHNQIKWTSKPTQMYTIHFLYNSTYVALTQLPTLRTSENKIFANRISVKLHDQLSDMVRF</sequence>
<feature type="non-terminal residue" evidence="1">
    <location>
        <position position="1"/>
    </location>
</feature>
<dbReference type="AlphaFoldDB" id="A0A0F9B517"/>
<comment type="caution">
    <text evidence="1">The sequence shown here is derived from an EMBL/GenBank/DDBJ whole genome shotgun (WGS) entry which is preliminary data.</text>
</comment>
<accession>A0A0F9B517</accession>
<gene>
    <name evidence="1" type="ORF">LCGC14_2492760</name>
</gene>
<protein>
    <submittedName>
        <fullName evidence="1">Uncharacterized protein</fullName>
    </submittedName>
</protein>
<name>A0A0F9B517_9ZZZZ</name>
<evidence type="ECO:0000313" key="1">
    <source>
        <dbReference type="EMBL" id="KKL16720.1"/>
    </source>
</evidence>